<keyword evidence="12" id="KW-1185">Reference proteome</keyword>
<proteinExistence type="inferred from homology"/>
<evidence type="ECO:0000259" key="10">
    <source>
        <dbReference type="Pfam" id="PF14833"/>
    </source>
</evidence>
<dbReference type="InterPro" id="IPR006115">
    <property type="entry name" value="6PGDH_NADP-bd"/>
</dbReference>
<dbReference type="PROSITE" id="PS00895">
    <property type="entry name" value="3_HYDROXYISOBUT_DH"/>
    <property type="match status" value="1"/>
</dbReference>
<dbReference type="InterPro" id="IPR029154">
    <property type="entry name" value="HIBADH-like_NADP-bd"/>
</dbReference>
<dbReference type="Pfam" id="PF03446">
    <property type="entry name" value="NAD_binding_2"/>
    <property type="match status" value="2"/>
</dbReference>
<name>A0A2C5X4T4_9PEZI</name>
<dbReference type="STRING" id="1035309.A0A2C5X4T4"/>
<dbReference type="Gene3D" id="3.40.50.720">
    <property type="entry name" value="NAD(P)-binding Rossmann-like Domain"/>
    <property type="match status" value="1"/>
</dbReference>
<feature type="domain" description="6-phosphogluconate dehydrogenase NADP-binding" evidence="9">
    <location>
        <begin position="178"/>
        <end position="225"/>
    </location>
</feature>
<evidence type="ECO:0000256" key="3">
    <source>
        <dbReference type="ARBA" id="ARBA00012991"/>
    </source>
</evidence>
<evidence type="ECO:0000256" key="8">
    <source>
        <dbReference type="SAM" id="MobiDB-lite"/>
    </source>
</evidence>
<evidence type="ECO:0000256" key="6">
    <source>
        <dbReference type="ARBA" id="ARBA00023027"/>
    </source>
</evidence>
<dbReference type="Gene3D" id="1.10.1040.10">
    <property type="entry name" value="N-(1-d-carboxylethyl)-l-norvaline Dehydrogenase, domain 2"/>
    <property type="match status" value="1"/>
</dbReference>
<dbReference type="SUPFAM" id="SSF48179">
    <property type="entry name" value="6-phosphogluconate dehydrogenase C-terminal domain-like"/>
    <property type="match status" value="1"/>
</dbReference>
<comment type="catalytic activity">
    <reaction evidence="7">
        <text>3-hydroxy-2-methylpropanoate + NAD(+) = 2-methyl-3-oxopropanoate + NADH + H(+)</text>
        <dbReference type="Rhea" id="RHEA:17681"/>
        <dbReference type="ChEBI" id="CHEBI:11805"/>
        <dbReference type="ChEBI" id="CHEBI:15378"/>
        <dbReference type="ChEBI" id="CHEBI:57540"/>
        <dbReference type="ChEBI" id="CHEBI:57700"/>
        <dbReference type="ChEBI" id="CHEBI:57945"/>
        <dbReference type="EC" id="1.1.1.31"/>
    </reaction>
</comment>
<sequence length="360" mass="37923">MLTRQVVRMGSVPSITLPQKRFFSRTGGRLASYGFIGLGQMGYQMAGNLQAKLSSSDQLCVFDIDLKTTQKFAAECKKSSSISAGARVGVAENAPGAVRDADFVITVLPEPAHVKAVYDEIVSADLPVRGRTFIDCSTIDPTTSRAVGALIESHNRPSPPPSKSSSSELGETGSIKSIFVDAPMSGGVVGAAAGALTFMLGATPDSAAIVTPILQTMGKRVTHCGPPGSGLVAKLANNYVLGVANIATAEAMNFGMRWGLDANVLASVLATSTGRCWPVEVNNPVPGVVPTAPASRDYKGGFGLRLMAKDLRLAATAAKDREARLELVERVRQVYADAIADEKCADRDFSVLYRWLGGKE</sequence>
<evidence type="ECO:0000256" key="4">
    <source>
        <dbReference type="ARBA" id="ARBA00022456"/>
    </source>
</evidence>
<accession>A0A2C5X4T4</accession>
<dbReference type="GO" id="GO:0051287">
    <property type="term" value="F:NAD binding"/>
    <property type="evidence" value="ECO:0007669"/>
    <property type="project" value="InterPro"/>
</dbReference>
<evidence type="ECO:0000259" key="9">
    <source>
        <dbReference type="Pfam" id="PF03446"/>
    </source>
</evidence>
<evidence type="ECO:0000256" key="2">
    <source>
        <dbReference type="ARBA" id="ARBA00006013"/>
    </source>
</evidence>
<dbReference type="PANTHER" id="PTHR22981:SF7">
    <property type="entry name" value="3-HYDROXYISOBUTYRATE DEHYDROGENASE, MITOCHONDRIAL"/>
    <property type="match status" value="1"/>
</dbReference>
<keyword evidence="4" id="KW-0101">Branched-chain amino acid catabolism</keyword>
<dbReference type="EC" id="1.1.1.31" evidence="3"/>
<dbReference type="EMBL" id="APWK03000055">
    <property type="protein sequence ID" value="PHH52884.1"/>
    <property type="molecule type" value="Genomic_DNA"/>
</dbReference>
<feature type="domain" description="3-hydroxyisobutyrate dehydrogenase-like NAD-binding" evidence="10">
    <location>
        <begin position="228"/>
        <end position="356"/>
    </location>
</feature>
<dbReference type="PANTHER" id="PTHR22981">
    <property type="entry name" value="3-HYDROXYISOBUTYRATE DEHYDROGENASE-RELATED"/>
    <property type="match status" value="1"/>
</dbReference>
<comment type="caution">
    <text evidence="11">The sequence shown here is derived from an EMBL/GenBank/DDBJ whole genome shotgun (WGS) entry which is preliminary data.</text>
</comment>
<comment type="pathway">
    <text evidence="1">Amino-acid degradation; L-valine degradation.</text>
</comment>
<dbReference type="GO" id="GO:0006574">
    <property type="term" value="P:L-valine catabolic process"/>
    <property type="evidence" value="ECO:0007669"/>
    <property type="project" value="TreeGrafter"/>
</dbReference>
<dbReference type="GO" id="GO:0050661">
    <property type="term" value="F:NADP binding"/>
    <property type="evidence" value="ECO:0007669"/>
    <property type="project" value="InterPro"/>
</dbReference>
<dbReference type="InterPro" id="IPR008927">
    <property type="entry name" value="6-PGluconate_DH-like_C_sf"/>
</dbReference>
<dbReference type="GO" id="GO:0008442">
    <property type="term" value="F:3-hydroxyisobutyrate dehydrogenase activity"/>
    <property type="evidence" value="ECO:0007669"/>
    <property type="project" value="UniProtKB-EC"/>
</dbReference>
<feature type="domain" description="6-phosphogluconate dehydrogenase NADP-binding" evidence="9">
    <location>
        <begin position="33"/>
        <end position="153"/>
    </location>
</feature>
<comment type="similarity">
    <text evidence="2">Belongs to the HIBADH-related family. 3-hydroxyisobutyrate dehydrogenase subfamily.</text>
</comment>
<evidence type="ECO:0000313" key="12">
    <source>
        <dbReference type="Proteomes" id="UP000222788"/>
    </source>
</evidence>
<dbReference type="FunFam" id="1.10.1040.10:FF:000006">
    <property type="entry name" value="3-hydroxyisobutyrate dehydrogenase"/>
    <property type="match status" value="1"/>
</dbReference>
<dbReference type="AlphaFoldDB" id="A0A2C5X4T4"/>
<dbReference type="InterPro" id="IPR036291">
    <property type="entry name" value="NAD(P)-bd_dom_sf"/>
</dbReference>
<keyword evidence="5" id="KW-0560">Oxidoreductase</keyword>
<evidence type="ECO:0000256" key="1">
    <source>
        <dbReference type="ARBA" id="ARBA00005109"/>
    </source>
</evidence>
<reference evidence="11 12" key="2">
    <citation type="journal article" date="2013" name="IMA Fungus">
        <title>IMA Genome-F 1: Ceratocystis fimbriata: Draft nuclear genome sequence for the plant pathogen, Ceratocystis fimbriata.</title>
        <authorList>
            <person name="Wilken P.M."/>
            <person name="Steenkamp E.T."/>
            <person name="Wingfield M.J."/>
            <person name="de Beer Z.W."/>
            <person name="Wingfield B.D."/>
        </authorList>
    </citation>
    <scope>NUCLEOTIDE SEQUENCE [LARGE SCALE GENOMIC DNA]</scope>
    <source>
        <strain evidence="11 12">CBS 114723</strain>
    </source>
</reference>
<feature type="region of interest" description="Disordered" evidence="8">
    <location>
        <begin position="151"/>
        <end position="170"/>
    </location>
</feature>
<dbReference type="Pfam" id="PF14833">
    <property type="entry name" value="NAD_binding_11"/>
    <property type="match status" value="1"/>
</dbReference>
<reference evidence="11 12" key="1">
    <citation type="journal article" date="2013" name="Fungal Biol.">
        <title>Analysis of microsatellite markers in the genome of the plant pathogen Ceratocystis fimbriata.</title>
        <authorList>
            <person name="Simpson M.C."/>
            <person name="Wilken P.M."/>
            <person name="Coetzee M.P."/>
            <person name="Wingfield M.J."/>
            <person name="Wingfield B.D."/>
        </authorList>
    </citation>
    <scope>NUCLEOTIDE SEQUENCE [LARGE SCALE GENOMIC DNA]</scope>
    <source>
        <strain evidence="11 12">CBS 114723</strain>
    </source>
</reference>
<gene>
    <name evidence="11" type="ORF">CFIMG_002297RA</name>
</gene>
<protein>
    <recommendedName>
        <fullName evidence="3">3-hydroxyisobutyrate dehydrogenase</fullName>
        <ecNumber evidence="3">1.1.1.31</ecNumber>
    </recommendedName>
</protein>
<dbReference type="InterPro" id="IPR002204">
    <property type="entry name" value="3-OH-isobutyrate_DH-rel_CS"/>
</dbReference>
<dbReference type="Proteomes" id="UP000222788">
    <property type="component" value="Unassembled WGS sequence"/>
</dbReference>
<dbReference type="GO" id="GO:0005739">
    <property type="term" value="C:mitochondrion"/>
    <property type="evidence" value="ECO:0007669"/>
    <property type="project" value="TreeGrafter"/>
</dbReference>
<dbReference type="OrthoDB" id="21615at2759"/>
<dbReference type="SUPFAM" id="SSF51735">
    <property type="entry name" value="NAD(P)-binding Rossmann-fold domains"/>
    <property type="match status" value="1"/>
</dbReference>
<organism evidence="11 12">
    <name type="scientific">Ceratocystis fimbriata CBS 114723</name>
    <dbReference type="NCBI Taxonomy" id="1035309"/>
    <lineage>
        <taxon>Eukaryota</taxon>
        <taxon>Fungi</taxon>
        <taxon>Dikarya</taxon>
        <taxon>Ascomycota</taxon>
        <taxon>Pezizomycotina</taxon>
        <taxon>Sordariomycetes</taxon>
        <taxon>Hypocreomycetidae</taxon>
        <taxon>Microascales</taxon>
        <taxon>Ceratocystidaceae</taxon>
        <taxon>Ceratocystis</taxon>
    </lineage>
</organism>
<evidence type="ECO:0000313" key="11">
    <source>
        <dbReference type="EMBL" id="PHH52884.1"/>
    </source>
</evidence>
<keyword evidence="6" id="KW-0520">NAD</keyword>
<evidence type="ECO:0000256" key="5">
    <source>
        <dbReference type="ARBA" id="ARBA00023002"/>
    </source>
</evidence>
<dbReference type="InterPro" id="IPR013328">
    <property type="entry name" value="6PGD_dom2"/>
</dbReference>
<evidence type="ECO:0000256" key="7">
    <source>
        <dbReference type="ARBA" id="ARBA00049197"/>
    </source>
</evidence>